<keyword evidence="1" id="KW-0175">Coiled coil</keyword>
<organism evidence="2 3">
    <name type="scientific">Ambispora gerdemannii</name>
    <dbReference type="NCBI Taxonomy" id="144530"/>
    <lineage>
        <taxon>Eukaryota</taxon>
        <taxon>Fungi</taxon>
        <taxon>Fungi incertae sedis</taxon>
        <taxon>Mucoromycota</taxon>
        <taxon>Glomeromycotina</taxon>
        <taxon>Glomeromycetes</taxon>
        <taxon>Archaeosporales</taxon>
        <taxon>Ambisporaceae</taxon>
        <taxon>Ambispora</taxon>
    </lineage>
</organism>
<name>A0A9N9FXV4_9GLOM</name>
<accession>A0A9N9FXV4</accession>
<comment type="caution">
    <text evidence="2">The sequence shown here is derived from an EMBL/GenBank/DDBJ whole genome shotgun (WGS) entry which is preliminary data.</text>
</comment>
<proteinExistence type="predicted"/>
<dbReference type="OrthoDB" id="2448367at2759"/>
<sequence length="477" mass="55470">MSNSQPMEICSKDEVAPFDHKKANDRIINQSQQLQKEHHFQQIEQITNQQHQQFEQIINPPQQIQKNEQQIQQNEQILKQIKENEQILSKQLKEFNKNEQVLKHQYQQIQKNEQTIKQQYALGQNIEQLHNEKEQLKADLKLKDQKIQNLVDAHTSLKDEAAKYQLALGEATNFRFGDHDPNNVGQLINDINGLKQNLESFCSLKRTDVNEEEAKKLLNRYGCSTETTGKKLNKTLIEGVLQQHIIKTVIQEANEQLKTEGNQETNEQLKTEGNQRVNEQFKSEGKDMQYLEANLVSTMNKFLEYMDDFSKYRVGADEVIYAAPTKIRQLVYAILSNRGFAIPDKEGEHPFIAQLRGKIVEEANRYRTIKKPERKNEIELMVIGIIQQIISIFCFRLKVQEPVVEYKWYEKSSKIEPEFMEVSCDENELDKIIVDICSFPLIGTNIGDKKCKVITQASVVVTNREMGYIESMASYIF</sequence>
<dbReference type="AlphaFoldDB" id="A0A9N9FXV4"/>
<dbReference type="Proteomes" id="UP000789831">
    <property type="component" value="Unassembled WGS sequence"/>
</dbReference>
<gene>
    <name evidence="2" type="ORF">AGERDE_LOCUS7350</name>
</gene>
<keyword evidence="3" id="KW-1185">Reference proteome</keyword>
<evidence type="ECO:0000313" key="2">
    <source>
        <dbReference type="EMBL" id="CAG8565139.1"/>
    </source>
</evidence>
<feature type="coiled-coil region" evidence="1">
    <location>
        <begin position="64"/>
        <end position="153"/>
    </location>
</feature>
<evidence type="ECO:0000256" key="1">
    <source>
        <dbReference type="SAM" id="Coils"/>
    </source>
</evidence>
<reference evidence="2" key="1">
    <citation type="submission" date="2021-06" db="EMBL/GenBank/DDBJ databases">
        <authorList>
            <person name="Kallberg Y."/>
            <person name="Tangrot J."/>
            <person name="Rosling A."/>
        </authorList>
    </citation>
    <scope>NUCLEOTIDE SEQUENCE</scope>
    <source>
        <strain evidence="2">MT106</strain>
    </source>
</reference>
<protein>
    <submittedName>
        <fullName evidence="2">9923_t:CDS:1</fullName>
    </submittedName>
</protein>
<evidence type="ECO:0000313" key="3">
    <source>
        <dbReference type="Proteomes" id="UP000789831"/>
    </source>
</evidence>
<dbReference type="EMBL" id="CAJVPL010001328">
    <property type="protein sequence ID" value="CAG8565139.1"/>
    <property type="molecule type" value="Genomic_DNA"/>
</dbReference>